<reference evidence="3 4" key="1">
    <citation type="submission" date="2020-07" db="EMBL/GenBank/DDBJ databases">
        <title>Comparative genomics of pyrophilous fungi reveals a link between fire events and developmental genes.</title>
        <authorList>
            <consortium name="DOE Joint Genome Institute"/>
            <person name="Steindorff A.S."/>
            <person name="Carver A."/>
            <person name="Calhoun S."/>
            <person name="Stillman K."/>
            <person name="Liu H."/>
            <person name="Lipzen A."/>
            <person name="Pangilinan J."/>
            <person name="Labutti K."/>
            <person name="Bruns T.D."/>
            <person name="Grigoriev I.V."/>
        </authorList>
    </citation>
    <scope>NUCLEOTIDE SEQUENCE [LARGE SCALE GENOMIC DNA]</scope>
    <source>
        <strain evidence="3 4">CBS 144469</strain>
    </source>
</reference>
<evidence type="ECO:0000313" key="3">
    <source>
        <dbReference type="EMBL" id="KAF6759411.1"/>
    </source>
</evidence>
<dbReference type="InterPro" id="IPR040976">
    <property type="entry name" value="Pkinase_fungal"/>
</dbReference>
<evidence type="ECO:0000256" key="1">
    <source>
        <dbReference type="SAM" id="MobiDB-lite"/>
    </source>
</evidence>
<name>A0A8H6MBU6_9AGAR</name>
<evidence type="ECO:0000313" key="4">
    <source>
        <dbReference type="Proteomes" id="UP000521943"/>
    </source>
</evidence>
<keyword evidence="4" id="KW-1185">Reference proteome</keyword>
<dbReference type="InterPro" id="IPR011009">
    <property type="entry name" value="Kinase-like_dom_sf"/>
</dbReference>
<dbReference type="EMBL" id="JACGCI010000015">
    <property type="protein sequence ID" value="KAF6759411.1"/>
    <property type="molecule type" value="Genomic_DNA"/>
</dbReference>
<dbReference type="Proteomes" id="UP000521943">
    <property type="component" value="Unassembled WGS sequence"/>
</dbReference>
<evidence type="ECO:0000259" key="2">
    <source>
        <dbReference type="Pfam" id="PF17667"/>
    </source>
</evidence>
<comment type="caution">
    <text evidence="3">The sequence shown here is derived from an EMBL/GenBank/DDBJ whole genome shotgun (WGS) entry which is preliminary data.</text>
</comment>
<proteinExistence type="predicted"/>
<protein>
    <recommendedName>
        <fullName evidence="2">Fungal-type protein kinase domain-containing protein</fullName>
    </recommendedName>
</protein>
<accession>A0A8H6MBU6</accession>
<sequence>MDLSGYEPSIVPVGTNYLYELPNQGEDGSQPRFFLTTRSLRGTRVWEAIEVESREQPKRIRNARPVVLKDAWVLNSRMSEKAIQTQLFDDIRGFAAKSDWRHDPLLSKFDERDKDRLSDLLEDDKFTNLFLRVSLEHRCFAEAGSDDGYDDPSPPVAGCDEKVSKSRVVTVFEEVCTPLHELHTLGEVMDVLKQTVVALQLMMLAGWVDHDISSGNILAFRPSEEVAWSVKLADLEYAKKCAFNTKDVDIKVGTAFFMPWEIQEQQRMVWYIPSNRILFYDFQHDIESIWWLWLWIITLRIRGNEASRAPYQPVFKHIAYKEDPNRFQAWGGDLDLEACVHSDLKSMAVVVEELRAKLLQLCSEHNGTSMEDNYERYSNAHAHFMEAFKQVDATSHIWRSLPLIKKIPDSAVNLKRGNPGGGSQGRSPSPGPSNDTHPTKRARPSNSRGRAKRACNGGSENNRTTRAHLQKRLNNDVIPRVTRSQTKLMLVESLHI</sequence>
<dbReference type="AlphaFoldDB" id="A0A8H6MBU6"/>
<dbReference type="Pfam" id="PF17667">
    <property type="entry name" value="Pkinase_fungal"/>
    <property type="match status" value="1"/>
</dbReference>
<feature type="compositionally biased region" description="Basic residues" evidence="1">
    <location>
        <begin position="439"/>
        <end position="453"/>
    </location>
</feature>
<dbReference type="OrthoDB" id="3271139at2759"/>
<dbReference type="Gene3D" id="1.10.510.10">
    <property type="entry name" value="Transferase(Phosphotransferase) domain 1"/>
    <property type="match status" value="1"/>
</dbReference>
<gene>
    <name evidence="3" type="ORF">DFP72DRAFT_1063786</name>
</gene>
<feature type="compositionally biased region" description="Low complexity" evidence="1">
    <location>
        <begin position="425"/>
        <end position="434"/>
    </location>
</feature>
<feature type="region of interest" description="Disordered" evidence="1">
    <location>
        <begin position="411"/>
        <end position="465"/>
    </location>
</feature>
<dbReference type="SUPFAM" id="SSF56112">
    <property type="entry name" value="Protein kinase-like (PK-like)"/>
    <property type="match status" value="1"/>
</dbReference>
<feature type="domain" description="Fungal-type protein kinase" evidence="2">
    <location>
        <begin position="5"/>
        <end position="297"/>
    </location>
</feature>
<organism evidence="3 4">
    <name type="scientific">Ephemerocybe angulata</name>
    <dbReference type="NCBI Taxonomy" id="980116"/>
    <lineage>
        <taxon>Eukaryota</taxon>
        <taxon>Fungi</taxon>
        <taxon>Dikarya</taxon>
        <taxon>Basidiomycota</taxon>
        <taxon>Agaricomycotina</taxon>
        <taxon>Agaricomycetes</taxon>
        <taxon>Agaricomycetidae</taxon>
        <taxon>Agaricales</taxon>
        <taxon>Agaricineae</taxon>
        <taxon>Psathyrellaceae</taxon>
        <taxon>Ephemerocybe</taxon>
    </lineage>
</organism>